<dbReference type="GO" id="GO:0003677">
    <property type="term" value="F:DNA binding"/>
    <property type="evidence" value="ECO:0007669"/>
    <property type="project" value="UniProtKB-KW"/>
</dbReference>
<dbReference type="SMART" id="SM00353">
    <property type="entry name" value="HLH"/>
    <property type="match status" value="1"/>
</dbReference>
<dbReference type="CDD" id="cd11400">
    <property type="entry name" value="bHLHzip_Myc"/>
    <property type="match status" value="1"/>
</dbReference>
<dbReference type="PANTHER" id="PTHR10328:SF15">
    <property type="entry name" value="BHLH TRANSCRIPTION FACTOR"/>
    <property type="match status" value="1"/>
</dbReference>
<dbReference type="Gene3D" id="4.10.280.10">
    <property type="entry name" value="Helix-loop-helix DNA-binding domain"/>
    <property type="match status" value="1"/>
</dbReference>
<feature type="domain" description="BHLH" evidence="4">
    <location>
        <begin position="59"/>
        <end position="118"/>
    </location>
</feature>
<evidence type="ECO:0000259" key="4">
    <source>
        <dbReference type="PROSITE" id="PS50888"/>
    </source>
</evidence>
<dbReference type="SUPFAM" id="SSF47459">
    <property type="entry name" value="HLH, helix-loop-helix DNA-binding domain"/>
    <property type="match status" value="1"/>
</dbReference>
<dbReference type="Pfam" id="PF00010">
    <property type="entry name" value="HLH"/>
    <property type="match status" value="1"/>
</dbReference>
<reference evidence="5 6" key="1">
    <citation type="journal article" date="2015" name="Genome Biol. Evol.">
        <title>Phylogenomic analyses indicate that early fungi evolved digesting cell walls of algal ancestors of land plants.</title>
        <authorList>
            <person name="Chang Y."/>
            <person name="Wang S."/>
            <person name="Sekimoto S."/>
            <person name="Aerts A.L."/>
            <person name="Choi C."/>
            <person name="Clum A."/>
            <person name="LaButti K.M."/>
            <person name="Lindquist E.A."/>
            <person name="Yee Ngan C."/>
            <person name="Ohm R.A."/>
            <person name="Salamov A.A."/>
            <person name="Grigoriev I.V."/>
            <person name="Spatafora J.W."/>
            <person name="Berbee M.L."/>
        </authorList>
    </citation>
    <scope>NUCLEOTIDE SEQUENCE [LARGE SCALE GENOMIC DNA]</scope>
    <source>
        <strain evidence="5 6">JEL478</strain>
    </source>
</reference>
<sequence length="370" mass="39412">MSRSPAVHPVGVLTSPMLAANINGQISPVQVFQVNNGTNDSTLFALQLSAPVLDTYSEQRRVVHKEAEQRRRNDLKKLIQDLRVLVPDVLQQTEASGVSGQSSRLFVLQKTYEYVLQLQDTDRANQKRIEELKARIDVLRAQRARERGCATAAGASPRFAQPFSHPAPHDTAMPQRAPPAAPPRLPPPASDAATAPSSVVANQLDLDAPIYLLDAADSAAESAANAQGFSPPAHPHPPSVSLPHVPPPPIRRLGTSDRVVPQTRTPQPYNFISLSNVSAADSLAADQVAGPGGGMDFSNWISFDGDGDPGVGVSGQGQGQGLGGLRSSALHESHFETSGRGGSLESTDIGLDESGQWSDDDGEGRRTFRR</sequence>
<feature type="compositionally biased region" description="Gly residues" evidence="3">
    <location>
        <begin position="308"/>
        <end position="324"/>
    </location>
</feature>
<gene>
    <name evidence="5" type="ORF">M427DRAFT_33822</name>
</gene>
<dbReference type="GO" id="GO:0046983">
    <property type="term" value="F:protein dimerization activity"/>
    <property type="evidence" value="ECO:0007669"/>
    <property type="project" value="InterPro"/>
</dbReference>
<accession>A0A139AAG2</accession>
<feature type="region of interest" description="Disordered" evidence="3">
    <location>
        <begin position="223"/>
        <end position="248"/>
    </location>
</feature>
<dbReference type="GO" id="GO:0045944">
    <property type="term" value="P:positive regulation of transcription by RNA polymerase II"/>
    <property type="evidence" value="ECO:0007669"/>
    <property type="project" value="TreeGrafter"/>
</dbReference>
<dbReference type="PANTHER" id="PTHR10328">
    <property type="entry name" value="PROTEIN MAX MYC-ASSOCIATED FACTOR X"/>
    <property type="match status" value="1"/>
</dbReference>
<dbReference type="EMBL" id="KQ965776">
    <property type="protein sequence ID" value="KXS13644.1"/>
    <property type="molecule type" value="Genomic_DNA"/>
</dbReference>
<dbReference type="Proteomes" id="UP000070544">
    <property type="component" value="Unassembled WGS sequence"/>
</dbReference>
<dbReference type="InterPro" id="IPR036638">
    <property type="entry name" value="HLH_DNA-bd_sf"/>
</dbReference>
<dbReference type="OrthoDB" id="5344169at2759"/>
<dbReference type="GO" id="GO:0003700">
    <property type="term" value="F:DNA-binding transcription factor activity"/>
    <property type="evidence" value="ECO:0007669"/>
    <property type="project" value="TreeGrafter"/>
</dbReference>
<dbReference type="AlphaFoldDB" id="A0A139AAG2"/>
<dbReference type="STRING" id="1344416.A0A139AAG2"/>
<name>A0A139AAG2_GONPJ</name>
<feature type="compositionally biased region" description="Pro residues" evidence="3">
    <location>
        <begin position="232"/>
        <end position="248"/>
    </location>
</feature>
<dbReference type="GO" id="GO:0090575">
    <property type="term" value="C:RNA polymerase II transcription regulator complex"/>
    <property type="evidence" value="ECO:0007669"/>
    <property type="project" value="TreeGrafter"/>
</dbReference>
<evidence type="ECO:0000256" key="2">
    <source>
        <dbReference type="ARBA" id="ARBA00023242"/>
    </source>
</evidence>
<evidence type="ECO:0000256" key="1">
    <source>
        <dbReference type="ARBA" id="ARBA00023125"/>
    </source>
</evidence>
<keyword evidence="6" id="KW-1185">Reference proteome</keyword>
<protein>
    <recommendedName>
        <fullName evidence="4">BHLH domain-containing protein</fullName>
    </recommendedName>
</protein>
<keyword evidence="2" id="KW-0539">Nucleus</keyword>
<evidence type="ECO:0000313" key="5">
    <source>
        <dbReference type="EMBL" id="KXS13644.1"/>
    </source>
</evidence>
<proteinExistence type="predicted"/>
<dbReference type="InterPro" id="IPR011598">
    <property type="entry name" value="bHLH_dom"/>
</dbReference>
<feature type="region of interest" description="Disordered" evidence="3">
    <location>
        <begin position="149"/>
        <end position="195"/>
    </location>
</feature>
<dbReference type="PROSITE" id="PS50888">
    <property type="entry name" value="BHLH"/>
    <property type="match status" value="1"/>
</dbReference>
<organism evidence="5 6">
    <name type="scientific">Gonapodya prolifera (strain JEL478)</name>
    <name type="common">Monoblepharis prolifera</name>
    <dbReference type="NCBI Taxonomy" id="1344416"/>
    <lineage>
        <taxon>Eukaryota</taxon>
        <taxon>Fungi</taxon>
        <taxon>Fungi incertae sedis</taxon>
        <taxon>Chytridiomycota</taxon>
        <taxon>Chytridiomycota incertae sedis</taxon>
        <taxon>Monoblepharidomycetes</taxon>
        <taxon>Monoblepharidales</taxon>
        <taxon>Gonapodyaceae</taxon>
        <taxon>Gonapodya</taxon>
    </lineage>
</organism>
<keyword evidence="1" id="KW-0238">DNA-binding</keyword>
<feature type="compositionally biased region" description="Pro residues" evidence="3">
    <location>
        <begin position="176"/>
        <end position="189"/>
    </location>
</feature>
<feature type="region of interest" description="Disordered" evidence="3">
    <location>
        <begin position="307"/>
        <end position="370"/>
    </location>
</feature>
<evidence type="ECO:0000256" key="3">
    <source>
        <dbReference type="SAM" id="MobiDB-lite"/>
    </source>
</evidence>
<evidence type="ECO:0000313" key="6">
    <source>
        <dbReference type="Proteomes" id="UP000070544"/>
    </source>
</evidence>